<feature type="signal peptide" evidence="1">
    <location>
        <begin position="1"/>
        <end position="18"/>
    </location>
</feature>
<accession>A0A8H3VBL4</accession>
<dbReference type="AlphaFoldDB" id="A0A8H3VBL4"/>
<name>A0A8H3VBL4_VENIN</name>
<feature type="chain" id="PRO_5034694763" evidence="1">
    <location>
        <begin position="19"/>
        <end position="72"/>
    </location>
</feature>
<dbReference type="EMBL" id="WNWR01000248">
    <property type="protein sequence ID" value="KAE9986882.1"/>
    <property type="molecule type" value="Genomic_DNA"/>
</dbReference>
<evidence type="ECO:0000313" key="3">
    <source>
        <dbReference type="Proteomes" id="UP000490939"/>
    </source>
</evidence>
<proteinExistence type="predicted"/>
<protein>
    <submittedName>
        <fullName evidence="2">Uncharacterized protein</fullName>
    </submittedName>
</protein>
<sequence>MKLTTTLLLYLAVNSVTAKWRCEKQKGTPGVCRDHLDGEYGTTDLPQGCRKSVYQARSSVYAEPVQRAWDYN</sequence>
<evidence type="ECO:0000313" key="2">
    <source>
        <dbReference type="EMBL" id="KAE9986882.1"/>
    </source>
</evidence>
<keyword evidence="3" id="KW-1185">Reference proteome</keyword>
<organism evidence="2 3">
    <name type="scientific">Venturia inaequalis</name>
    <name type="common">Apple scab fungus</name>
    <dbReference type="NCBI Taxonomy" id="5025"/>
    <lineage>
        <taxon>Eukaryota</taxon>
        <taxon>Fungi</taxon>
        <taxon>Dikarya</taxon>
        <taxon>Ascomycota</taxon>
        <taxon>Pezizomycotina</taxon>
        <taxon>Dothideomycetes</taxon>
        <taxon>Pleosporomycetidae</taxon>
        <taxon>Venturiales</taxon>
        <taxon>Venturiaceae</taxon>
        <taxon>Venturia</taxon>
    </lineage>
</organism>
<dbReference type="Proteomes" id="UP000490939">
    <property type="component" value="Unassembled WGS sequence"/>
</dbReference>
<keyword evidence="1" id="KW-0732">Signal</keyword>
<evidence type="ECO:0000256" key="1">
    <source>
        <dbReference type="SAM" id="SignalP"/>
    </source>
</evidence>
<comment type="caution">
    <text evidence="2">The sequence shown here is derived from an EMBL/GenBank/DDBJ whole genome shotgun (WGS) entry which is preliminary data.</text>
</comment>
<gene>
    <name evidence="2" type="ORF">EG327_004106</name>
</gene>
<reference evidence="2 3" key="1">
    <citation type="submission" date="2019-07" db="EMBL/GenBank/DDBJ databases">
        <title>Venturia inaequalis Genome Resource.</title>
        <authorList>
            <person name="Lichtner F.J."/>
        </authorList>
    </citation>
    <scope>NUCLEOTIDE SEQUENCE [LARGE SCALE GENOMIC DNA]</scope>
    <source>
        <strain evidence="2 3">DMI_063113</strain>
    </source>
</reference>